<dbReference type="Pfam" id="PF06271">
    <property type="entry name" value="RDD"/>
    <property type="match status" value="1"/>
</dbReference>
<evidence type="ECO:0000256" key="2">
    <source>
        <dbReference type="ARBA" id="ARBA00022475"/>
    </source>
</evidence>
<dbReference type="eggNOG" id="COG1714">
    <property type="taxonomic scope" value="Bacteria"/>
</dbReference>
<dbReference type="InterPro" id="IPR010432">
    <property type="entry name" value="RDD"/>
</dbReference>
<reference evidence="8 9" key="1">
    <citation type="journal article" date="2010" name="Stand. Genomic Sci.">
        <title>Complete genome sequence of Conexibacter woesei type strain (ID131577).</title>
        <authorList>
            <person name="Pukall R."/>
            <person name="Lapidus A."/>
            <person name="Glavina Del Rio T."/>
            <person name="Copeland A."/>
            <person name="Tice H."/>
            <person name="Cheng J.-F."/>
            <person name="Lucas S."/>
            <person name="Chen F."/>
            <person name="Nolan M."/>
            <person name="Bruce D."/>
            <person name="Goodwin L."/>
            <person name="Pitluck S."/>
            <person name="Mavromatis K."/>
            <person name="Ivanova N."/>
            <person name="Ovchinnikova G."/>
            <person name="Pati A."/>
            <person name="Chen A."/>
            <person name="Palaniappan K."/>
            <person name="Land M."/>
            <person name="Hauser L."/>
            <person name="Chang Y.-J."/>
            <person name="Jeffries C.D."/>
            <person name="Chain P."/>
            <person name="Meincke L."/>
            <person name="Sims D."/>
            <person name="Brettin T."/>
            <person name="Detter J.C."/>
            <person name="Rohde M."/>
            <person name="Goeker M."/>
            <person name="Bristow J."/>
            <person name="Eisen J.A."/>
            <person name="Markowitz V."/>
            <person name="Kyrpides N.C."/>
            <person name="Klenk H.-P."/>
            <person name="Hugenholtz P."/>
        </authorList>
    </citation>
    <scope>NUCLEOTIDE SEQUENCE [LARGE SCALE GENOMIC DNA]</scope>
    <source>
        <strain evidence="9">DSM 14684 / CIP 108061 / JCM 11494 / NBRC 100937 / ID131577</strain>
    </source>
</reference>
<evidence type="ECO:0000256" key="3">
    <source>
        <dbReference type="ARBA" id="ARBA00022692"/>
    </source>
</evidence>
<proteinExistence type="predicted"/>
<evidence type="ECO:0000259" key="7">
    <source>
        <dbReference type="Pfam" id="PF06271"/>
    </source>
</evidence>
<dbReference type="OrthoDB" id="5245023at2"/>
<keyword evidence="4 6" id="KW-1133">Transmembrane helix</keyword>
<dbReference type="KEGG" id="cwo:Cwoe_1499"/>
<evidence type="ECO:0000313" key="9">
    <source>
        <dbReference type="Proteomes" id="UP000008229"/>
    </source>
</evidence>
<dbReference type="STRING" id="469383.Cwoe_1499"/>
<dbReference type="RefSeq" id="WP_012932978.1">
    <property type="nucleotide sequence ID" value="NC_013739.1"/>
</dbReference>
<dbReference type="PANTHER" id="PTHR36115:SF6">
    <property type="entry name" value="PROLINE-RICH ANTIGEN HOMOLOG"/>
    <property type="match status" value="1"/>
</dbReference>
<accession>D3EZV1</accession>
<evidence type="ECO:0000256" key="1">
    <source>
        <dbReference type="ARBA" id="ARBA00004651"/>
    </source>
</evidence>
<reference evidence="9" key="2">
    <citation type="submission" date="2010-01" db="EMBL/GenBank/DDBJ databases">
        <title>The complete genome of Conexibacter woesei DSM 14684.</title>
        <authorList>
            <consortium name="US DOE Joint Genome Institute (JGI-PGF)"/>
            <person name="Lucas S."/>
            <person name="Copeland A."/>
            <person name="Lapidus A."/>
            <person name="Glavina del Rio T."/>
            <person name="Dalin E."/>
            <person name="Tice H."/>
            <person name="Bruce D."/>
            <person name="Goodwin L."/>
            <person name="Pitluck S."/>
            <person name="Kyrpides N."/>
            <person name="Mavromatis K."/>
            <person name="Ivanova N."/>
            <person name="Mikhailova N."/>
            <person name="Chertkov O."/>
            <person name="Brettin T."/>
            <person name="Detter J.C."/>
            <person name="Han C."/>
            <person name="Larimer F."/>
            <person name="Land M."/>
            <person name="Hauser L."/>
            <person name="Markowitz V."/>
            <person name="Cheng J.-F."/>
            <person name="Hugenholtz P."/>
            <person name="Woyke T."/>
            <person name="Wu D."/>
            <person name="Pukall R."/>
            <person name="Steenblock K."/>
            <person name="Schneider S."/>
            <person name="Klenk H.-P."/>
            <person name="Eisen J.A."/>
        </authorList>
    </citation>
    <scope>NUCLEOTIDE SEQUENCE [LARGE SCALE GENOMIC DNA]</scope>
    <source>
        <strain evidence="9">DSM 14684 / CIP 108061 / JCM 11494 / NBRC 100937 / ID131577</strain>
    </source>
</reference>
<evidence type="ECO:0000256" key="5">
    <source>
        <dbReference type="ARBA" id="ARBA00023136"/>
    </source>
</evidence>
<feature type="domain" description="RDD" evidence="7">
    <location>
        <begin position="32"/>
        <end position="163"/>
    </location>
</feature>
<keyword evidence="3 6" id="KW-0812">Transmembrane</keyword>
<feature type="transmembrane region" description="Helical" evidence="6">
    <location>
        <begin position="74"/>
        <end position="97"/>
    </location>
</feature>
<keyword evidence="5 6" id="KW-0472">Membrane</keyword>
<name>D3EZV1_CONWI</name>
<gene>
    <name evidence="8" type="ordered locus">Cwoe_1499</name>
</gene>
<keyword evidence="2" id="KW-1003">Cell membrane</keyword>
<evidence type="ECO:0000256" key="4">
    <source>
        <dbReference type="ARBA" id="ARBA00022989"/>
    </source>
</evidence>
<evidence type="ECO:0000256" key="6">
    <source>
        <dbReference type="SAM" id="Phobius"/>
    </source>
</evidence>
<dbReference type="EMBL" id="CP001854">
    <property type="protein sequence ID" value="ADB49927.1"/>
    <property type="molecule type" value="Genomic_DNA"/>
</dbReference>
<sequence length="174" mass="18296">MSTAATARAQAAAAARSNGRPPAAPRIEPPPYAGLVTRTIAFALDAAVVNGVALAVAGVLTLCMSLLHLPHDVAVVAAVFGGIVWFAWAVGYFAVFWSTTGQTPGDRVMGIRVRDARDAAAQIPLRRALLRCIGLVLGAIPLFAGYVPVLLDERRRAFHDWLARTVVVHGGGHV</sequence>
<dbReference type="GO" id="GO:0005886">
    <property type="term" value="C:plasma membrane"/>
    <property type="evidence" value="ECO:0007669"/>
    <property type="project" value="UniProtKB-SubCell"/>
</dbReference>
<protein>
    <submittedName>
        <fullName evidence="8">RDD domain containing protein</fullName>
    </submittedName>
</protein>
<dbReference type="HOGENOM" id="CLU_114856_0_0_11"/>
<feature type="transmembrane region" description="Helical" evidence="6">
    <location>
        <begin position="128"/>
        <end position="151"/>
    </location>
</feature>
<comment type="subcellular location">
    <subcellularLocation>
        <location evidence="1">Cell membrane</location>
        <topology evidence="1">Multi-pass membrane protein</topology>
    </subcellularLocation>
</comment>
<organism evidence="8 9">
    <name type="scientific">Conexibacter woesei (strain DSM 14684 / CCUG 47730 / CIP 108061 / JCM 11494 / NBRC 100937 / ID131577)</name>
    <dbReference type="NCBI Taxonomy" id="469383"/>
    <lineage>
        <taxon>Bacteria</taxon>
        <taxon>Bacillati</taxon>
        <taxon>Actinomycetota</taxon>
        <taxon>Thermoleophilia</taxon>
        <taxon>Solirubrobacterales</taxon>
        <taxon>Conexibacteraceae</taxon>
        <taxon>Conexibacter</taxon>
    </lineage>
</organism>
<dbReference type="InterPro" id="IPR051791">
    <property type="entry name" value="Pra-immunoreactive"/>
</dbReference>
<dbReference type="Proteomes" id="UP000008229">
    <property type="component" value="Chromosome"/>
</dbReference>
<dbReference type="PANTHER" id="PTHR36115">
    <property type="entry name" value="PROLINE-RICH ANTIGEN HOMOLOG-RELATED"/>
    <property type="match status" value="1"/>
</dbReference>
<evidence type="ECO:0000313" key="8">
    <source>
        <dbReference type="EMBL" id="ADB49927.1"/>
    </source>
</evidence>
<feature type="transmembrane region" description="Helical" evidence="6">
    <location>
        <begin position="40"/>
        <end position="67"/>
    </location>
</feature>
<dbReference type="AlphaFoldDB" id="D3EZV1"/>
<keyword evidence="9" id="KW-1185">Reference proteome</keyword>